<dbReference type="EMBL" id="CP011070">
    <property type="protein sequence ID" value="AJW70523.1"/>
    <property type="molecule type" value="Genomic_DNA"/>
</dbReference>
<proteinExistence type="predicted"/>
<protein>
    <submittedName>
        <fullName evidence="1">Uncharacterized protein</fullName>
    </submittedName>
</protein>
<sequence length="40" mass="4683">MSQNAQVSKNIKKSLQQNAPMVFESYLYHLELLEDIEITE</sequence>
<dbReference type="KEGG" id="nin:NADRNF5_0829"/>
<keyword evidence="2" id="KW-1185">Reference proteome</keyword>
<accession>A0A0D5C1T8</accession>
<reference evidence="1 2" key="2">
    <citation type="journal article" date="2016" name="ISME J.">
        <title>Physiological and genomic characterization of two novel marine thaumarchaeal strains indicates niche differentiation.</title>
        <authorList>
            <person name="Bayer B."/>
            <person name="Vojvoda J."/>
            <person name="Offre P."/>
            <person name="Alves R.J."/>
            <person name="Elisabeth N.H."/>
            <person name="Garcia J.A."/>
            <person name="Volland J.M."/>
            <person name="Srivastava A."/>
            <person name="Schleper C."/>
            <person name="Herndl G.J."/>
        </authorList>
    </citation>
    <scope>NUCLEOTIDE SEQUENCE [LARGE SCALE GENOMIC DNA]</scope>
    <source>
        <strain evidence="1 2">NF5</strain>
    </source>
</reference>
<dbReference type="Proteomes" id="UP000032408">
    <property type="component" value="Chromosome"/>
</dbReference>
<evidence type="ECO:0000313" key="2">
    <source>
        <dbReference type="Proteomes" id="UP000032408"/>
    </source>
</evidence>
<reference evidence="2" key="1">
    <citation type="submission" date="2015-03" db="EMBL/GenBank/DDBJ databases">
        <title>Characterization of two novel Thaumarchaeota isolated from the Northern Adriatic Sea.</title>
        <authorList>
            <person name="Bayer B."/>
            <person name="Vojvoda J."/>
            <person name="Offre P."/>
            <person name="Srivastava A."/>
            <person name="Elisabeth N."/>
            <person name="Garcia J.A.L."/>
            <person name="Schleper C."/>
            <person name="Herndl G.J."/>
        </authorList>
    </citation>
    <scope>NUCLEOTIDE SEQUENCE [LARGE SCALE GENOMIC DNA]</scope>
    <source>
        <strain evidence="2">NF5</strain>
    </source>
</reference>
<name>A0A0D5C1T8_9ARCH</name>
<evidence type="ECO:0000313" key="1">
    <source>
        <dbReference type="EMBL" id="AJW70523.1"/>
    </source>
</evidence>
<gene>
    <name evidence="1" type="ORF">NADRNF5_0829</name>
</gene>
<dbReference type="HOGENOM" id="CLU_3282675_0_0_2"/>
<organism evidence="1 2">
    <name type="scientific">Nitrosopumilus adriaticus</name>
    <dbReference type="NCBI Taxonomy" id="1580092"/>
    <lineage>
        <taxon>Archaea</taxon>
        <taxon>Nitrososphaerota</taxon>
        <taxon>Nitrososphaeria</taxon>
        <taxon>Nitrosopumilales</taxon>
        <taxon>Nitrosopumilaceae</taxon>
        <taxon>Nitrosopumilus</taxon>
    </lineage>
</organism>
<dbReference type="AlphaFoldDB" id="A0A0D5C1T8"/>